<protein>
    <recommendedName>
        <fullName evidence="4">Phage terminase small subunit</fullName>
    </recommendedName>
</protein>
<evidence type="ECO:0000313" key="2">
    <source>
        <dbReference type="EMBL" id="RCW73821.1"/>
    </source>
</evidence>
<evidence type="ECO:0008006" key="4">
    <source>
        <dbReference type="Google" id="ProtNLM"/>
    </source>
</evidence>
<keyword evidence="3" id="KW-1185">Reference proteome</keyword>
<gene>
    <name evidence="2" type="ORF">DES41_102135</name>
</gene>
<evidence type="ECO:0000313" key="3">
    <source>
        <dbReference type="Proteomes" id="UP000252884"/>
    </source>
</evidence>
<dbReference type="AlphaFoldDB" id="A0A368Y0K2"/>
<sequence>MPRPRTPTAKAAVSGAIAKNAGRFKDRTIQKGSRPLGEPYATMTPEQKAAWAEIQHDMPWLTSSDRIMVRLACSWVARMDKDDLGVAASSALATIMSKLGATPVDVSKVRHASDEEEDPTDEFFGRPH</sequence>
<comment type="caution">
    <text evidence="2">The sequence shown here is derived from an EMBL/GenBank/DDBJ whole genome shotgun (WGS) entry which is preliminary data.</text>
</comment>
<organism evidence="2 3">
    <name type="scientific">Pseudorhodoferax soli</name>
    <dbReference type="NCBI Taxonomy" id="545864"/>
    <lineage>
        <taxon>Bacteria</taxon>
        <taxon>Pseudomonadati</taxon>
        <taxon>Pseudomonadota</taxon>
        <taxon>Betaproteobacteria</taxon>
        <taxon>Burkholderiales</taxon>
        <taxon>Comamonadaceae</taxon>
    </lineage>
</organism>
<feature type="region of interest" description="Disordered" evidence="1">
    <location>
        <begin position="104"/>
        <end position="128"/>
    </location>
</feature>
<dbReference type="Proteomes" id="UP000252884">
    <property type="component" value="Unassembled WGS sequence"/>
</dbReference>
<evidence type="ECO:0000256" key="1">
    <source>
        <dbReference type="SAM" id="MobiDB-lite"/>
    </source>
</evidence>
<dbReference type="EMBL" id="QPJK01000002">
    <property type="protein sequence ID" value="RCW73821.1"/>
    <property type="molecule type" value="Genomic_DNA"/>
</dbReference>
<proteinExistence type="predicted"/>
<name>A0A368Y0K2_9BURK</name>
<accession>A0A368Y0K2</accession>
<reference evidence="2 3" key="1">
    <citation type="submission" date="2018-07" db="EMBL/GenBank/DDBJ databases">
        <title>Genomic Encyclopedia of Type Strains, Phase IV (KMG-IV): sequencing the most valuable type-strain genomes for metagenomic binning, comparative biology and taxonomic classification.</title>
        <authorList>
            <person name="Goeker M."/>
        </authorList>
    </citation>
    <scope>NUCLEOTIDE SEQUENCE [LARGE SCALE GENOMIC DNA]</scope>
    <source>
        <strain evidence="2 3">DSM 21634</strain>
    </source>
</reference>
<dbReference type="OrthoDB" id="8657893at2"/>